<organism evidence="2 3">
    <name type="scientific">Aspergillus steynii IBT 23096</name>
    <dbReference type="NCBI Taxonomy" id="1392250"/>
    <lineage>
        <taxon>Eukaryota</taxon>
        <taxon>Fungi</taxon>
        <taxon>Dikarya</taxon>
        <taxon>Ascomycota</taxon>
        <taxon>Pezizomycotina</taxon>
        <taxon>Eurotiomycetes</taxon>
        <taxon>Eurotiomycetidae</taxon>
        <taxon>Eurotiales</taxon>
        <taxon>Aspergillaceae</taxon>
        <taxon>Aspergillus</taxon>
        <taxon>Aspergillus subgen. Circumdati</taxon>
    </lineage>
</organism>
<feature type="transmembrane region" description="Helical" evidence="1">
    <location>
        <begin position="57"/>
        <end position="80"/>
    </location>
</feature>
<dbReference type="EMBL" id="MSFO01000002">
    <property type="protein sequence ID" value="PLB53467.1"/>
    <property type="molecule type" value="Genomic_DNA"/>
</dbReference>
<evidence type="ECO:0000313" key="2">
    <source>
        <dbReference type="EMBL" id="PLB53467.1"/>
    </source>
</evidence>
<evidence type="ECO:0000313" key="3">
    <source>
        <dbReference type="Proteomes" id="UP000234275"/>
    </source>
</evidence>
<protein>
    <submittedName>
        <fullName evidence="2">Uncharacterized protein</fullName>
    </submittedName>
</protein>
<keyword evidence="1" id="KW-0812">Transmembrane</keyword>
<dbReference type="RefSeq" id="XP_024708769.1">
    <property type="nucleotide sequence ID" value="XM_024842411.1"/>
</dbReference>
<proteinExistence type="predicted"/>
<keyword evidence="3" id="KW-1185">Reference proteome</keyword>
<reference evidence="2 3" key="1">
    <citation type="submission" date="2016-12" db="EMBL/GenBank/DDBJ databases">
        <title>The genomes of Aspergillus section Nigri reveals drivers in fungal speciation.</title>
        <authorList>
            <consortium name="DOE Joint Genome Institute"/>
            <person name="Vesth T.C."/>
            <person name="Nybo J."/>
            <person name="Theobald S."/>
            <person name="Brandl J."/>
            <person name="Frisvad J.C."/>
            <person name="Nielsen K.F."/>
            <person name="Lyhne E.K."/>
            <person name="Kogle M.E."/>
            <person name="Kuo A."/>
            <person name="Riley R."/>
            <person name="Clum A."/>
            <person name="Nolan M."/>
            <person name="Lipzen A."/>
            <person name="Salamov A."/>
            <person name="Henrissat B."/>
            <person name="Wiebenga A."/>
            <person name="De Vries R.P."/>
            <person name="Grigoriev I.V."/>
            <person name="Mortensen U.H."/>
            <person name="Andersen M.R."/>
            <person name="Baker S.E."/>
        </authorList>
    </citation>
    <scope>NUCLEOTIDE SEQUENCE [LARGE SCALE GENOMIC DNA]</scope>
    <source>
        <strain evidence="2 3">IBT 23096</strain>
    </source>
</reference>
<evidence type="ECO:0000256" key="1">
    <source>
        <dbReference type="SAM" id="Phobius"/>
    </source>
</evidence>
<gene>
    <name evidence="2" type="ORF">P170DRAFT_130952</name>
</gene>
<keyword evidence="1" id="KW-0472">Membrane</keyword>
<dbReference type="VEuPathDB" id="FungiDB:P170DRAFT_130952"/>
<dbReference type="GeneID" id="36550106"/>
<accession>A0A2I2GKT4</accession>
<keyword evidence="1" id="KW-1133">Transmembrane helix</keyword>
<sequence length="90" mass="10702">MIRIYLPCRILGSIPHDAFCPTRSKTMIYPAVSPDFNTIHTYPVRRKSGGCCRQSEYCSICLCICISRWIWIWIEVWVWVRFNFKFVFSS</sequence>
<dbReference type="Proteomes" id="UP000234275">
    <property type="component" value="Unassembled WGS sequence"/>
</dbReference>
<name>A0A2I2GKT4_9EURO</name>
<dbReference type="AlphaFoldDB" id="A0A2I2GKT4"/>
<comment type="caution">
    <text evidence="2">The sequence shown here is derived from an EMBL/GenBank/DDBJ whole genome shotgun (WGS) entry which is preliminary data.</text>
</comment>